<dbReference type="Proteomes" id="UP000076976">
    <property type="component" value="Unassembled WGS sequence"/>
</dbReference>
<organism evidence="2 3">
    <name type="scientific">Janibacter melonis</name>
    <dbReference type="NCBI Taxonomy" id="262209"/>
    <lineage>
        <taxon>Bacteria</taxon>
        <taxon>Bacillati</taxon>
        <taxon>Actinomycetota</taxon>
        <taxon>Actinomycetes</taxon>
        <taxon>Micrococcales</taxon>
        <taxon>Intrasporangiaceae</taxon>
        <taxon>Janibacter</taxon>
    </lineage>
</organism>
<gene>
    <name evidence="2" type="ORF">AWH69_10235</name>
</gene>
<comment type="caution">
    <text evidence="2">The sequence shown here is derived from an EMBL/GenBank/DDBJ whole genome shotgun (WGS) entry which is preliminary data.</text>
</comment>
<protein>
    <submittedName>
        <fullName evidence="2">Uncharacterized protein</fullName>
    </submittedName>
</protein>
<proteinExistence type="predicted"/>
<dbReference type="EMBL" id="LQZG01000003">
    <property type="protein sequence ID" value="OAB86802.1"/>
    <property type="molecule type" value="Genomic_DNA"/>
</dbReference>
<reference evidence="2 3" key="1">
    <citation type="submission" date="2016-01" db="EMBL/GenBank/DDBJ databases">
        <title>Janibacter melonis strain CD11_4 genome sequencing and assembly.</title>
        <authorList>
            <person name="Nair G.R."/>
            <person name="Kaur G."/>
            <person name="Chander A.M."/>
            <person name="Mayilraj S."/>
        </authorList>
    </citation>
    <scope>NUCLEOTIDE SEQUENCE [LARGE SCALE GENOMIC DNA]</scope>
    <source>
        <strain evidence="2 3">CD11-4</strain>
    </source>
</reference>
<dbReference type="STRING" id="262209.AWH69_10235"/>
<sequence>MTGYDWSARDILALDPYRVDLAATDVVAALGSDLMTVEDNVRLVAELLGQVSTHGVWESPSGETFAREVGDVPVTLRQVAARMGDAGEQITRYSRTLRTTQEEMARTAAAHERTCDTLAEIDRQLALYAPHPAEDALRARRAEAHREVLAHESAYAAASEDARRDEALLAADLDEVCTDLADPRGYDALEGTRDLGRSALFTGPWAGLLKPLALGTALDPLGQAGLRVAYGHGSWRRIASDSRYLVADGVIKGSGRALRSTRGVSTAALSVTRTTRTASPARAPRALDQPWHVTARQSTTRLAARSRELAVAKGTQLARDRSGLALADELAADWRAVSGASRPVKVVQGVASSTKVARHVGRTADTVGTTRERLRPMTDADAHERERRDARRDDRRRAASAHRVEEPTRP</sequence>
<feature type="compositionally biased region" description="Basic and acidic residues" evidence="1">
    <location>
        <begin position="370"/>
        <end position="410"/>
    </location>
</feature>
<evidence type="ECO:0000313" key="2">
    <source>
        <dbReference type="EMBL" id="OAB86802.1"/>
    </source>
</evidence>
<name>A0A176QAP5_9MICO</name>
<dbReference type="AlphaFoldDB" id="A0A176QAP5"/>
<evidence type="ECO:0000256" key="1">
    <source>
        <dbReference type="SAM" id="MobiDB-lite"/>
    </source>
</evidence>
<evidence type="ECO:0000313" key="3">
    <source>
        <dbReference type="Proteomes" id="UP000076976"/>
    </source>
</evidence>
<feature type="region of interest" description="Disordered" evidence="1">
    <location>
        <begin position="361"/>
        <end position="410"/>
    </location>
</feature>
<keyword evidence="3" id="KW-1185">Reference proteome</keyword>
<accession>A0A176QAP5</accession>
<dbReference type="RefSeq" id="WP_068275000.1">
    <property type="nucleotide sequence ID" value="NZ_LQZG01000003.1"/>
</dbReference>